<evidence type="ECO:0000259" key="5">
    <source>
        <dbReference type="Pfam" id="PF04542"/>
    </source>
</evidence>
<keyword evidence="2" id="KW-0805">Transcription regulation</keyword>
<dbReference type="EMBL" id="JAIUJS010000001">
    <property type="protein sequence ID" value="MCA0151786.1"/>
    <property type="molecule type" value="Genomic_DNA"/>
</dbReference>
<accession>A0ABS7XVW3</accession>
<feature type="domain" description="RNA polymerase sigma-70 region 2" evidence="5">
    <location>
        <begin position="27"/>
        <end position="88"/>
    </location>
</feature>
<dbReference type="NCBIfam" id="TIGR02937">
    <property type="entry name" value="sigma70-ECF"/>
    <property type="match status" value="1"/>
</dbReference>
<dbReference type="InterPro" id="IPR014284">
    <property type="entry name" value="RNA_pol_sigma-70_dom"/>
</dbReference>
<organism evidence="7 8">
    <name type="scientific">Winogradskyella vincentii</name>
    <dbReference type="NCBI Taxonomy" id="2877122"/>
    <lineage>
        <taxon>Bacteria</taxon>
        <taxon>Pseudomonadati</taxon>
        <taxon>Bacteroidota</taxon>
        <taxon>Flavobacteriia</taxon>
        <taxon>Flavobacteriales</taxon>
        <taxon>Flavobacteriaceae</taxon>
        <taxon>Winogradskyella</taxon>
    </lineage>
</organism>
<evidence type="ECO:0000256" key="3">
    <source>
        <dbReference type="ARBA" id="ARBA00023082"/>
    </source>
</evidence>
<evidence type="ECO:0000259" key="6">
    <source>
        <dbReference type="Pfam" id="PF08281"/>
    </source>
</evidence>
<name>A0ABS7XVW3_9FLAO</name>
<dbReference type="InterPro" id="IPR013324">
    <property type="entry name" value="RNA_pol_sigma_r3/r4-like"/>
</dbReference>
<comment type="similarity">
    <text evidence="1">Belongs to the sigma-70 factor family. ECF subfamily.</text>
</comment>
<dbReference type="CDD" id="cd06171">
    <property type="entry name" value="Sigma70_r4"/>
    <property type="match status" value="1"/>
</dbReference>
<dbReference type="InterPro" id="IPR039425">
    <property type="entry name" value="RNA_pol_sigma-70-like"/>
</dbReference>
<dbReference type="Pfam" id="PF04542">
    <property type="entry name" value="Sigma70_r2"/>
    <property type="match status" value="1"/>
</dbReference>
<evidence type="ECO:0000313" key="7">
    <source>
        <dbReference type="EMBL" id="MCA0151786.1"/>
    </source>
</evidence>
<sequence length="181" mass="21525">MELTEAINRAKQNDQIAFNFLLDSFWNDVYAFQLKRTKNENDAEDITIQTFSKAFDKIDTYKDKYKFKTWLITISKNIHIDLVRSQKKSIRNTSKDNEDHYFDIIDDSPSPEDKIITEQNLANLLRDIKKLKPHYQEVINLRYFQELSYKEISEELNEPMNNVKVKLLRAKKLLAEIITKS</sequence>
<evidence type="ECO:0000313" key="8">
    <source>
        <dbReference type="Proteomes" id="UP001198402"/>
    </source>
</evidence>
<dbReference type="Pfam" id="PF08281">
    <property type="entry name" value="Sigma70_r4_2"/>
    <property type="match status" value="1"/>
</dbReference>
<keyword evidence="4" id="KW-0804">Transcription</keyword>
<dbReference type="PANTHER" id="PTHR43133">
    <property type="entry name" value="RNA POLYMERASE ECF-TYPE SIGMA FACTO"/>
    <property type="match status" value="1"/>
</dbReference>
<evidence type="ECO:0000256" key="4">
    <source>
        <dbReference type="ARBA" id="ARBA00023163"/>
    </source>
</evidence>
<keyword evidence="8" id="KW-1185">Reference proteome</keyword>
<dbReference type="Proteomes" id="UP001198402">
    <property type="component" value="Unassembled WGS sequence"/>
</dbReference>
<dbReference type="InterPro" id="IPR013325">
    <property type="entry name" value="RNA_pol_sigma_r2"/>
</dbReference>
<keyword evidence="3" id="KW-0731">Sigma factor</keyword>
<dbReference type="SUPFAM" id="SSF88659">
    <property type="entry name" value="Sigma3 and sigma4 domains of RNA polymerase sigma factors"/>
    <property type="match status" value="1"/>
</dbReference>
<reference evidence="8" key="1">
    <citation type="submission" date="2023-07" db="EMBL/GenBank/DDBJ databases">
        <authorList>
            <person name="Yue Y."/>
        </authorList>
    </citation>
    <scope>NUCLEOTIDE SEQUENCE [LARGE SCALE GENOMIC DNA]</scope>
    <source>
        <strain evidence="8">2Y89</strain>
    </source>
</reference>
<protein>
    <submittedName>
        <fullName evidence="7">Sigma-70 family RNA polymerase sigma factor</fullName>
    </submittedName>
</protein>
<dbReference type="PANTHER" id="PTHR43133:SF60">
    <property type="entry name" value="RNA POLYMERASE SIGMA FACTOR SIGV"/>
    <property type="match status" value="1"/>
</dbReference>
<evidence type="ECO:0000256" key="1">
    <source>
        <dbReference type="ARBA" id="ARBA00010641"/>
    </source>
</evidence>
<dbReference type="RefSeq" id="WP_224476757.1">
    <property type="nucleotide sequence ID" value="NZ_JAIUJS010000001.1"/>
</dbReference>
<comment type="caution">
    <text evidence="7">The sequence shown here is derived from an EMBL/GenBank/DDBJ whole genome shotgun (WGS) entry which is preliminary data.</text>
</comment>
<dbReference type="Gene3D" id="1.10.1740.10">
    <property type="match status" value="1"/>
</dbReference>
<dbReference type="Gene3D" id="1.10.10.10">
    <property type="entry name" value="Winged helix-like DNA-binding domain superfamily/Winged helix DNA-binding domain"/>
    <property type="match status" value="1"/>
</dbReference>
<dbReference type="InterPro" id="IPR007627">
    <property type="entry name" value="RNA_pol_sigma70_r2"/>
</dbReference>
<feature type="domain" description="RNA polymerase sigma factor 70 region 4 type 2" evidence="6">
    <location>
        <begin position="126"/>
        <end position="174"/>
    </location>
</feature>
<gene>
    <name evidence="7" type="ORF">LBV24_01070</name>
</gene>
<dbReference type="SUPFAM" id="SSF88946">
    <property type="entry name" value="Sigma2 domain of RNA polymerase sigma factors"/>
    <property type="match status" value="1"/>
</dbReference>
<evidence type="ECO:0000256" key="2">
    <source>
        <dbReference type="ARBA" id="ARBA00023015"/>
    </source>
</evidence>
<proteinExistence type="inferred from homology"/>
<dbReference type="InterPro" id="IPR036388">
    <property type="entry name" value="WH-like_DNA-bd_sf"/>
</dbReference>
<dbReference type="InterPro" id="IPR013249">
    <property type="entry name" value="RNA_pol_sigma70_r4_t2"/>
</dbReference>